<comment type="caution">
    <text evidence="3">The sequence shown here is derived from an EMBL/GenBank/DDBJ whole genome shotgun (WGS) entry which is preliminary data.</text>
</comment>
<evidence type="ECO:0000313" key="3">
    <source>
        <dbReference type="EMBL" id="NIF24275.1"/>
    </source>
</evidence>
<protein>
    <recommendedName>
        <fullName evidence="2">Dermonecrotic toxin N-terminal domain-containing protein</fullName>
    </recommendedName>
</protein>
<feature type="domain" description="Dermonecrotic toxin N-terminal" evidence="2">
    <location>
        <begin position="55"/>
        <end position="324"/>
    </location>
</feature>
<dbReference type="EMBL" id="VWXF01000013">
    <property type="protein sequence ID" value="NIF24275.1"/>
    <property type="molecule type" value="Genomic_DNA"/>
</dbReference>
<evidence type="ECO:0000259" key="2">
    <source>
        <dbReference type="Pfam" id="PF20178"/>
    </source>
</evidence>
<evidence type="ECO:0000256" key="1">
    <source>
        <dbReference type="SAM" id="SignalP"/>
    </source>
</evidence>
<feature type="signal peptide" evidence="1">
    <location>
        <begin position="1"/>
        <end position="20"/>
    </location>
</feature>
<dbReference type="Gene3D" id="3.40.50.11550">
    <property type="match status" value="1"/>
</dbReference>
<gene>
    <name evidence="3" type="ORF">F3J40_22130</name>
</gene>
<dbReference type="RefSeq" id="WP_167018116.1">
    <property type="nucleotide sequence ID" value="NZ_VWXF01000013.1"/>
</dbReference>
<keyword evidence="4" id="KW-1185">Reference proteome</keyword>
<evidence type="ECO:0000313" key="4">
    <source>
        <dbReference type="Proteomes" id="UP001515683"/>
    </source>
</evidence>
<reference evidence="3 4" key="1">
    <citation type="journal article" date="2019" name="bioRxiv">
        <title>Bacteria contribute to plant secondary compound degradation in a generalist herbivore system.</title>
        <authorList>
            <person name="Francoeur C.B."/>
            <person name="Khadempour L."/>
            <person name="Moreira-Soto R.D."/>
            <person name="Gotting K."/>
            <person name="Book A.J."/>
            <person name="Pinto-Tomas A.A."/>
            <person name="Keefover-Ring K."/>
            <person name="Currie C.R."/>
        </authorList>
    </citation>
    <scope>NUCLEOTIDE SEQUENCE [LARGE SCALE GENOMIC DNA]</scope>
    <source>
        <strain evidence="3">Acro-835</strain>
    </source>
</reference>
<keyword evidence="1" id="KW-0732">Signal</keyword>
<dbReference type="SUPFAM" id="SSF159501">
    <property type="entry name" value="EreA/ChaN-like"/>
    <property type="match status" value="1"/>
</dbReference>
<dbReference type="CDD" id="cd14729">
    <property type="entry name" value="RtxA-like"/>
    <property type="match status" value="1"/>
</dbReference>
<dbReference type="Proteomes" id="UP001515683">
    <property type="component" value="Unassembled WGS sequence"/>
</dbReference>
<dbReference type="InterPro" id="IPR046673">
    <property type="entry name" value="ToxA_N"/>
</dbReference>
<accession>A0ABX0RFY4</accession>
<name>A0ABX0RFY4_9GAMM</name>
<proteinExistence type="predicted"/>
<dbReference type="Pfam" id="PF20178">
    <property type="entry name" value="ToxA_N"/>
    <property type="match status" value="1"/>
</dbReference>
<feature type="chain" id="PRO_5046128520" description="Dermonecrotic toxin N-terminal domain-containing protein" evidence="1">
    <location>
        <begin position="21"/>
        <end position="847"/>
    </location>
</feature>
<sequence>MSKIVPYSTPVFLSTLPALAITTTVRPQITPLSGWPRKANEERTRFLTLTHAALRKLEDINGLASKLIKAKIYQRSGLQLDPDNTWLHFFDRRSSSHQTFTGWEYQHQPVNSLTLTDAVLKNFNASWQLALADDVDAQAGIYSSNSSAVHFGTENEVRYLASQLREDIWQLNFQRQVTWEQSAFWTAHRNSWCMAARGEFIAQARQAWSDASAVGGLSQQGFELVMSAAAPTITAKSAVTVAQLEHQQPPAARVKVKTLDINGYPSSQILRFSSPGMACKILYLPGEKNPFHEFSSEKALKQWVLEQAQQSESRRALEKHFSLYHLQDGSFYTGVRNGLKKLAAGEWATSTINTLNKPITGDIFAWQAEQTRLRGISDADTLITSDAEVETELWRSYLATANRIFGPIAGAIGGPLSGIAAVAFAAQEGIQLHQSIAADTQAQRATAESQLTADTLMALLFMGLIKAGGAKKSPSSMVAKSVIATKRVSLSVTVDDEVYRQIARDEYIKSTPESDGSFKVYSLGGHPPTQAKYLGKSAVVSKEGVVQDIVLRGGGSGIGRYRAVKKSESAALYDVFLLPKSLRAEFASKLRLENALYDDHFSPAPALVTFNQLRTSLTTQAQAYFEYSPTALTRPIPNPSEMATVQDMIAKTYAASPGMVLGEKPLTATGRRFLLDHLPALKKSGVTTLYLDQLQADMHQRYLDDFHLKGQMSGPLKAFLQQLDRPLDTDYSFERLIKQARRRGIRVVALDCAASYYTQGVHNPAPALRQKNFLWFASHVIDSHEPVVGKWVALVDHKYTNRYQGIAGLAELEGAVGIRLNEVPAGGGFRVARDKGEAGIQSDLVLY</sequence>
<organism evidence="3 4">
    <name type="scientific">Candidatus Pantoea multigeneris</name>
    <dbReference type="NCBI Taxonomy" id="2608357"/>
    <lineage>
        <taxon>Bacteria</taxon>
        <taxon>Pseudomonadati</taxon>
        <taxon>Pseudomonadota</taxon>
        <taxon>Gammaproteobacteria</taxon>
        <taxon>Enterobacterales</taxon>
        <taxon>Erwiniaceae</taxon>
        <taxon>Pantoea</taxon>
    </lineage>
</organism>